<evidence type="ECO:0000256" key="1">
    <source>
        <dbReference type="ARBA" id="ARBA00004138"/>
    </source>
</evidence>
<dbReference type="PROSITE" id="PS51336">
    <property type="entry name" value="DM10"/>
    <property type="match status" value="3"/>
</dbReference>
<dbReference type="GO" id="GO:0000281">
    <property type="term" value="P:mitotic cytokinesis"/>
    <property type="evidence" value="ECO:0007669"/>
    <property type="project" value="TreeGrafter"/>
</dbReference>
<keyword evidence="10" id="KW-1185">Reference proteome</keyword>
<evidence type="ECO:0000256" key="6">
    <source>
        <dbReference type="ARBA" id="ARBA00023273"/>
    </source>
</evidence>
<proteinExistence type="predicted"/>
<keyword evidence="3" id="KW-0963">Cytoplasm</keyword>
<dbReference type="GO" id="GO:0060285">
    <property type="term" value="P:cilium-dependent cell motility"/>
    <property type="evidence" value="ECO:0007669"/>
    <property type="project" value="TreeGrafter"/>
</dbReference>
<feature type="domain" description="DM10" evidence="8">
    <location>
        <begin position="368"/>
        <end position="468"/>
    </location>
</feature>
<evidence type="ECO:0000256" key="3">
    <source>
        <dbReference type="ARBA" id="ARBA00022490"/>
    </source>
</evidence>
<evidence type="ECO:0000256" key="7">
    <source>
        <dbReference type="SAM" id="Phobius"/>
    </source>
</evidence>
<keyword evidence="5" id="KW-0206">Cytoskeleton</keyword>
<sequence>MTAVAKNAPQLRIQPAWLQHDRQVLRYYAYFQEPVVESPVENYRVRKCTILYYLEDGSLHILEPKILNSGLQQGAYLKRHRVPNGEGEYFGPENLRCGITISVYGRKFMITSCDKFTRDFYTEHGLDLGEEREIPIDQYTASVKRTAELAQQPIPELSGTKRHGNPKMRQYLENDGKVLRFYAYWDDKTRYGTRQYYTIHFFLVDDTLEILEIHTRNSGRDHYPTFFKRGPLSKRPTLVGSGRWTGVREDQAQVHTPGMFVDEMKALYEETGGQTLYTPNDLSTGSTMAVYGRDFFIYDCDAATREFYKKYNGNPQDPVELDVEPPTHYELTKPPHIGVGQEEDSIGSCYSLRPKPPRQDLIKKMKNSGKVLRFEARMENRQPEDANRRFIIGVFLLDDQVAVWEMRCRNSGQTEGKFSEKSRKRNPATGQWFTPTEFFVGATVVIAAIPFYIVRADEYTLKYMEEQGSSQGFHYSDINTIARKLAPLQSYQDFTSRDRIDPDEFTQLVTEATGERLVDHEIVTIIRHCGDLSTEPCTIDVPKVLQAVQRALQ</sequence>
<dbReference type="Pfam" id="PF06565">
    <property type="entry name" value="DM10_dom"/>
    <property type="match status" value="3"/>
</dbReference>
<dbReference type="InterPro" id="IPR040193">
    <property type="entry name" value="EFHC1/EFHC2/EFHB"/>
</dbReference>
<dbReference type="GO" id="GO:0007052">
    <property type="term" value="P:mitotic spindle organization"/>
    <property type="evidence" value="ECO:0007669"/>
    <property type="project" value="TreeGrafter"/>
</dbReference>
<keyword evidence="7" id="KW-1133">Transmembrane helix</keyword>
<keyword evidence="4" id="KW-0677">Repeat</keyword>
<dbReference type="RefSeq" id="XP_002780645.1">
    <property type="nucleotide sequence ID" value="XM_002780599.1"/>
</dbReference>
<dbReference type="OrthoDB" id="6360546at2759"/>
<dbReference type="SMART" id="SM00676">
    <property type="entry name" value="DM10"/>
    <property type="match status" value="3"/>
</dbReference>
<protein>
    <recommendedName>
        <fullName evidence="8">DM10 domain-containing protein</fullName>
    </recommendedName>
</protein>
<dbReference type="GeneID" id="9057639"/>
<dbReference type="Proteomes" id="UP000007800">
    <property type="component" value="Unassembled WGS sequence"/>
</dbReference>
<dbReference type="GO" id="GO:0072686">
    <property type="term" value="C:mitotic spindle"/>
    <property type="evidence" value="ECO:0007669"/>
    <property type="project" value="TreeGrafter"/>
</dbReference>
<evidence type="ECO:0000313" key="10">
    <source>
        <dbReference type="Proteomes" id="UP000007800"/>
    </source>
</evidence>
<organism evidence="10">
    <name type="scientific">Perkinsus marinus (strain ATCC 50983 / TXsc)</name>
    <dbReference type="NCBI Taxonomy" id="423536"/>
    <lineage>
        <taxon>Eukaryota</taxon>
        <taxon>Sar</taxon>
        <taxon>Alveolata</taxon>
        <taxon>Perkinsozoa</taxon>
        <taxon>Perkinsea</taxon>
        <taxon>Perkinsida</taxon>
        <taxon>Perkinsidae</taxon>
        <taxon>Perkinsus</taxon>
    </lineage>
</organism>
<keyword evidence="7" id="KW-0472">Membrane</keyword>
<evidence type="ECO:0000313" key="9">
    <source>
        <dbReference type="EMBL" id="EER12440.1"/>
    </source>
</evidence>
<dbReference type="FunFam" id="2.30.29.170:FF:000002">
    <property type="entry name" value="EF-hand domain (C-terminal) containing 1"/>
    <property type="match status" value="1"/>
</dbReference>
<keyword evidence="7" id="KW-0812">Transmembrane</keyword>
<evidence type="ECO:0000259" key="8">
    <source>
        <dbReference type="PROSITE" id="PS51336"/>
    </source>
</evidence>
<dbReference type="Gene3D" id="2.30.29.170">
    <property type="match status" value="3"/>
</dbReference>
<feature type="transmembrane region" description="Helical" evidence="7">
    <location>
        <begin position="432"/>
        <end position="454"/>
    </location>
</feature>
<dbReference type="InterPro" id="IPR006602">
    <property type="entry name" value="DM10_dom"/>
</dbReference>
<dbReference type="PANTHER" id="PTHR12086:SF9">
    <property type="entry name" value="EF-HAND DOMAIN-CONTAINING PROTEIN 1"/>
    <property type="match status" value="1"/>
</dbReference>
<dbReference type="GO" id="GO:0005930">
    <property type="term" value="C:axoneme"/>
    <property type="evidence" value="ECO:0007669"/>
    <property type="project" value="TreeGrafter"/>
</dbReference>
<dbReference type="OMA" id="WKDFNIG"/>
<dbReference type="PANTHER" id="PTHR12086">
    <property type="entry name" value="EF-HAND DOMAIN C-TERMINAL CONTAINING PROTEIN"/>
    <property type="match status" value="1"/>
</dbReference>
<keyword evidence="6" id="KW-0966">Cell projection</keyword>
<evidence type="ECO:0000256" key="4">
    <source>
        <dbReference type="ARBA" id="ARBA00022737"/>
    </source>
</evidence>
<accession>C5KT90</accession>
<dbReference type="InParanoid" id="C5KT90"/>
<name>C5KT90_PERM5</name>
<reference evidence="9 10" key="1">
    <citation type="submission" date="2008-07" db="EMBL/GenBank/DDBJ databases">
        <authorList>
            <person name="El-Sayed N."/>
            <person name="Caler E."/>
            <person name="Inman J."/>
            <person name="Amedeo P."/>
            <person name="Hass B."/>
            <person name="Wortman J."/>
        </authorList>
    </citation>
    <scope>NUCLEOTIDE SEQUENCE [LARGE SCALE GENOMIC DNA]</scope>
    <source>
        <strain evidence="10">ATCC 50983 / TXsc</strain>
    </source>
</reference>
<dbReference type="AlphaFoldDB" id="C5KT90"/>
<comment type="subcellular location">
    <subcellularLocation>
        <location evidence="1">Cell projection</location>
        <location evidence="1">Cilium</location>
    </subcellularLocation>
    <subcellularLocation>
        <location evidence="2">Cytoplasm</location>
        <location evidence="2">Cytoskeleton</location>
    </subcellularLocation>
</comment>
<dbReference type="EMBL" id="GG676168">
    <property type="protein sequence ID" value="EER12440.1"/>
    <property type="molecule type" value="Genomic_DNA"/>
</dbReference>
<feature type="domain" description="DM10" evidence="8">
    <location>
        <begin position="21"/>
        <end position="125"/>
    </location>
</feature>
<evidence type="ECO:0000256" key="5">
    <source>
        <dbReference type="ARBA" id="ARBA00023212"/>
    </source>
</evidence>
<dbReference type="FunFam" id="2.30.29.170:FF:000004">
    <property type="entry name" value="EF-hand domain containing 2"/>
    <property type="match status" value="1"/>
</dbReference>
<dbReference type="GO" id="GO:0043014">
    <property type="term" value="F:alpha-tubulin binding"/>
    <property type="evidence" value="ECO:0007669"/>
    <property type="project" value="TreeGrafter"/>
</dbReference>
<feature type="domain" description="DM10" evidence="8">
    <location>
        <begin position="175"/>
        <end position="312"/>
    </location>
</feature>
<evidence type="ECO:0000256" key="2">
    <source>
        <dbReference type="ARBA" id="ARBA00004245"/>
    </source>
</evidence>
<gene>
    <name evidence="9" type="ORF">Pmar_PMAR001238</name>
</gene>